<keyword evidence="2" id="KW-0032">Aminotransferase</keyword>
<dbReference type="AlphaFoldDB" id="A0A2X3JXY5"/>
<dbReference type="SUPFAM" id="SSF53383">
    <property type="entry name" value="PLP-dependent transferases"/>
    <property type="match status" value="1"/>
</dbReference>
<proteinExistence type="predicted"/>
<dbReference type="InterPro" id="IPR015424">
    <property type="entry name" value="PyrdxlP-dep_Trfase"/>
</dbReference>
<evidence type="ECO:0000259" key="1">
    <source>
        <dbReference type="Pfam" id="PF00155"/>
    </source>
</evidence>
<dbReference type="InterPro" id="IPR004839">
    <property type="entry name" value="Aminotransferase_I/II_large"/>
</dbReference>
<dbReference type="EMBL" id="UARW01000010">
    <property type="protein sequence ID" value="SQD00663.1"/>
    <property type="molecule type" value="Genomic_DNA"/>
</dbReference>
<accession>A0A2X3JXY5</accession>
<dbReference type="GO" id="GO:0008483">
    <property type="term" value="F:transaminase activity"/>
    <property type="evidence" value="ECO:0007669"/>
    <property type="project" value="UniProtKB-KW"/>
</dbReference>
<reference evidence="2 3" key="1">
    <citation type="submission" date="2018-06" db="EMBL/GenBank/DDBJ databases">
        <authorList>
            <consortium name="Pathogen Informatics"/>
            <person name="Doyle S."/>
        </authorList>
    </citation>
    <scope>NUCLEOTIDE SEQUENCE [LARGE SCALE GENOMIC DNA]</scope>
    <source>
        <strain evidence="2 3">NCTC8009</strain>
    </source>
</reference>
<sequence>MAEETGMICVSRPTNPTGNVITDEELLKLDALANQHGIPLVIDNAYGVPFPGIIFSEARPLWKSEYRAVHESFQAGAAWLPAAALSSPMKKSSLPSPI</sequence>
<dbReference type="GO" id="GO:0030170">
    <property type="term" value="F:pyridoxal phosphate binding"/>
    <property type="evidence" value="ECO:0007669"/>
    <property type="project" value="InterPro"/>
</dbReference>
<dbReference type="Gene3D" id="3.40.640.10">
    <property type="entry name" value="Type I PLP-dependent aspartate aminotransferase-like (Major domain)"/>
    <property type="match status" value="1"/>
</dbReference>
<dbReference type="Proteomes" id="UP000250991">
    <property type="component" value="Unassembled WGS sequence"/>
</dbReference>
<protein>
    <submittedName>
        <fullName evidence="2">Class I and II aminotransferase</fullName>
    </submittedName>
</protein>
<organism evidence="2 3">
    <name type="scientific">Escherichia coli</name>
    <dbReference type="NCBI Taxonomy" id="562"/>
    <lineage>
        <taxon>Bacteria</taxon>
        <taxon>Pseudomonadati</taxon>
        <taxon>Pseudomonadota</taxon>
        <taxon>Gammaproteobacteria</taxon>
        <taxon>Enterobacterales</taxon>
        <taxon>Enterobacteriaceae</taxon>
        <taxon>Escherichia</taxon>
    </lineage>
</organism>
<dbReference type="InterPro" id="IPR015421">
    <property type="entry name" value="PyrdxlP-dep_Trfase_major"/>
</dbReference>
<evidence type="ECO:0000313" key="3">
    <source>
        <dbReference type="Proteomes" id="UP000250991"/>
    </source>
</evidence>
<evidence type="ECO:0000313" key="2">
    <source>
        <dbReference type="EMBL" id="SQD00663.1"/>
    </source>
</evidence>
<feature type="domain" description="Aminotransferase class I/classII large" evidence="1">
    <location>
        <begin position="4"/>
        <end position="52"/>
    </location>
</feature>
<name>A0A2X3JXY5_ECOLX</name>
<dbReference type="Pfam" id="PF00155">
    <property type="entry name" value="Aminotran_1_2"/>
    <property type="match status" value="1"/>
</dbReference>
<gene>
    <name evidence="2" type="ORF">NCTC8009_01063</name>
</gene>
<keyword evidence="2" id="KW-0808">Transferase</keyword>